<name>A0ABC9YUJ2_9NOCA</name>
<dbReference type="EMBL" id="BBYQ01000048">
    <property type="protein sequence ID" value="GAP29054.1"/>
    <property type="molecule type" value="Genomic_DNA"/>
</dbReference>
<feature type="compositionally biased region" description="Polar residues" evidence="1">
    <location>
        <begin position="1"/>
        <end position="11"/>
    </location>
</feature>
<comment type="caution">
    <text evidence="2">The sequence shown here is derived from an EMBL/GenBank/DDBJ whole genome shotgun (WGS) entry which is preliminary data.</text>
</comment>
<dbReference type="Proteomes" id="UP000037179">
    <property type="component" value="Unassembled WGS sequence"/>
</dbReference>
<keyword evidence="3" id="KW-1185">Reference proteome</keyword>
<evidence type="ECO:0000313" key="3">
    <source>
        <dbReference type="Proteomes" id="UP000037179"/>
    </source>
</evidence>
<feature type="region of interest" description="Disordered" evidence="1">
    <location>
        <begin position="39"/>
        <end position="102"/>
    </location>
</feature>
<proteinExistence type="predicted"/>
<protein>
    <submittedName>
        <fullName evidence="2">Uncharacterized protein</fullName>
    </submittedName>
</protein>
<reference evidence="2 3" key="2">
    <citation type="journal article" date="2016" name="Genome Announc.">
        <title>Draft Genome Sequence of Erythromycin- and Oxytetracycline-Sensitive Nocardia seriolae Strain U-1 (NBRC 110359).</title>
        <authorList>
            <person name="Imajoh M."/>
            <person name="Sukeda M."/>
            <person name="Shimizu M."/>
            <person name="Yamane J."/>
            <person name="Ohnishi K."/>
            <person name="Oshima S."/>
        </authorList>
    </citation>
    <scope>NUCLEOTIDE SEQUENCE [LARGE SCALE GENOMIC DNA]</scope>
    <source>
        <strain evidence="2 3">U-1</strain>
    </source>
</reference>
<dbReference type="AlphaFoldDB" id="A0ABC9YUJ2"/>
<organism evidence="2 3">
    <name type="scientific">Nocardia seriolae</name>
    <dbReference type="NCBI Taxonomy" id="37332"/>
    <lineage>
        <taxon>Bacteria</taxon>
        <taxon>Bacillati</taxon>
        <taxon>Actinomycetota</taxon>
        <taxon>Actinomycetes</taxon>
        <taxon>Mycobacteriales</taxon>
        <taxon>Nocardiaceae</taxon>
        <taxon>Nocardia</taxon>
    </lineage>
</organism>
<sequence>MVGRAQRQSRLSGLHTPAISGDPGAKSWLTADCAFAPARAPSHQNRAPHPADLTPGGIVSPSAGHGLEGGMATGHADNHAALDPPIAPQSRAGVPQTTENAE</sequence>
<gene>
    <name evidence="2" type="ORF">NSK11_contig00048-0026</name>
</gene>
<accession>A0ABC9YUJ2</accession>
<feature type="region of interest" description="Disordered" evidence="1">
    <location>
        <begin position="1"/>
        <end position="24"/>
    </location>
</feature>
<reference evidence="3" key="1">
    <citation type="submission" date="2015-07" db="EMBL/GenBank/DDBJ databases">
        <title>Nocardia seriolae U-1 whole genome shotgun sequence.</title>
        <authorList>
            <person name="Imajoh M."/>
            <person name="Fukumoto Y."/>
            <person name="Sukeda M."/>
            <person name="Yamane J."/>
            <person name="Yamasaki K."/>
            <person name="Shimizu M."/>
            <person name="Ohnishi K."/>
            <person name="Oshima S."/>
        </authorList>
    </citation>
    <scope>NUCLEOTIDE SEQUENCE [LARGE SCALE GENOMIC DNA]</scope>
    <source>
        <strain evidence="3">U-1</strain>
    </source>
</reference>
<evidence type="ECO:0000256" key="1">
    <source>
        <dbReference type="SAM" id="MobiDB-lite"/>
    </source>
</evidence>
<evidence type="ECO:0000313" key="2">
    <source>
        <dbReference type="EMBL" id="GAP29054.1"/>
    </source>
</evidence>